<dbReference type="EMBL" id="JANBUM010000054">
    <property type="protein sequence ID" value="KAJ2786570.1"/>
    <property type="molecule type" value="Genomic_DNA"/>
</dbReference>
<gene>
    <name evidence="1" type="ORF">GGI15_001408</name>
</gene>
<dbReference type="Proteomes" id="UP001140172">
    <property type="component" value="Unassembled WGS sequence"/>
</dbReference>
<protein>
    <submittedName>
        <fullName evidence="1">Uncharacterized protein</fullName>
    </submittedName>
</protein>
<evidence type="ECO:0000313" key="2">
    <source>
        <dbReference type="Proteomes" id="UP001140172"/>
    </source>
</evidence>
<name>A0A9W8HR94_9FUNG</name>
<organism evidence="1 2">
    <name type="scientific">Coemansia interrupta</name>
    <dbReference type="NCBI Taxonomy" id="1126814"/>
    <lineage>
        <taxon>Eukaryota</taxon>
        <taxon>Fungi</taxon>
        <taxon>Fungi incertae sedis</taxon>
        <taxon>Zoopagomycota</taxon>
        <taxon>Kickxellomycotina</taxon>
        <taxon>Kickxellomycetes</taxon>
        <taxon>Kickxellales</taxon>
        <taxon>Kickxellaceae</taxon>
        <taxon>Coemansia</taxon>
    </lineage>
</organism>
<accession>A0A9W8HR94</accession>
<dbReference type="AlphaFoldDB" id="A0A9W8HR94"/>
<reference evidence="1" key="1">
    <citation type="submission" date="2022-07" db="EMBL/GenBank/DDBJ databases">
        <title>Phylogenomic reconstructions and comparative analyses of Kickxellomycotina fungi.</title>
        <authorList>
            <person name="Reynolds N.K."/>
            <person name="Stajich J.E."/>
            <person name="Barry K."/>
            <person name="Grigoriev I.V."/>
            <person name="Crous P."/>
            <person name="Smith M.E."/>
        </authorList>
    </citation>
    <scope>NUCLEOTIDE SEQUENCE</scope>
    <source>
        <strain evidence="1">BCRC 34489</strain>
    </source>
</reference>
<proteinExistence type="predicted"/>
<sequence>MSASLRIDAASGDPPFVVGCDLPFRIQWVRADNSSSSTQLHTTVTVASSPAPAAAF</sequence>
<keyword evidence="2" id="KW-1185">Reference proteome</keyword>
<evidence type="ECO:0000313" key="1">
    <source>
        <dbReference type="EMBL" id="KAJ2786570.1"/>
    </source>
</evidence>
<comment type="caution">
    <text evidence="1">The sequence shown here is derived from an EMBL/GenBank/DDBJ whole genome shotgun (WGS) entry which is preliminary data.</text>
</comment>